<dbReference type="EMBL" id="FXZI01000004">
    <property type="protein sequence ID" value="SMX86157.1"/>
    <property type="molecule type" value="Genomic_DNA"/>
</dbReference>
<gene>
    <name evidence="5" type="ORF">BAURA86_01640</name>
</gene>
<sequence length="976" mass="104913">MIHGQQTAYERVLERLSDVRVGANGAMAICLAHDDHNPSLSISKSDNGVLIYCHAGCTTEAVLEAIGMEPRELFDDPKHYPNSNGGGRWLPRRLEWVESYEYRDAHGTSRFEVIRALDPNGEKAFVQRRPDPSTRSGWAWKVSDLPAVDRALPYRLPEVLKAIQEGKPVWIAEGEKDVDALCESGVTATCNAGGAGKWTSHHAKHLSGADVVITRDEDKAGVRHQEIVAHSLEEVAKSVRLVAPAAGNDATDHLAAGFSVDDFVPVDVGGHEQGLNEENANRHSQGFGSAAKSATMSGSPDSWYESRPAGLFHVRERAGRDGEVEVTSTLLSNFTAQIVASTEIDDGAEVERRLDIEATVAGRKRTASIPASEFTRMDWVIPKLGPDAIIQAGARIKDHARAAIQAVSEPAEVRVMRQTGWRQVDGQWLYLHSSGAIGANGPVDDIEVNLPRTLAKYTLPEPGGTDAVRASLDMLDVAPDRIMLPLLAAVVRAPLGGVDMAIALTGQTGIGKSELAALAQQHYGPQMDARSLPASWSSTANSLEEQGFLTADALLTVDDFVTAGSSRDADRLHATADRLIRGAGNGSGRGRMEKDGNLRAARPTRGMVLVTGEEVPRGQSLRARMMLLNVRRGDVDWQALSIAQQHAAEGTFAAALSTYVGWLAPRLDVVCDRRNADIATLRGKVSSQHRRTATSIASLAWGWKTWLEFAVQNGSITDAQHDGYWERGWEALLAAAEAADAAVGETDPARRFVTLLGSAMASGRAHVASRDGGYPSNEPGAWGWRSHNGVMIEMGHRVGWTDGDNLWLNPDASYEAARTAGDGLTLSAEELRSRLADAGLLQSTDPKGRSTTVRVRLEGGQRRVLHMRAASLDECDSGAVSPLSRAVSPRDSTRQHCDTTLSRNESTSELGKQPQDEGESAESARSVHVTDTFHDPWRSEGLEEAEAGSERSYAPAHGGSAVTGGSPSSSLMEVGQ</sequence>
<dbReference type="SUPFAM" id="SSF56731">
    <property type="entry name" value="DNA primase core"/>
    <property type="match status" value="1"/>
</dbReference>
<feature type="compositionally biased region" description="Polar residues" evidence="3">
    <location>
        <begin position="963"/>
        <end position="976"/>
    </location>
</feature>
<feature type="region of interest" description="Disordered" evidence="3">
    <location>
        <begin position="875"/>
        <end position="976"/>
    </location>
</feature>
<dbReference type="InterPro" id="IPR009270">
    <property type="entry name" value="DUF927"/>
</dbReference>
<proteinExistence type="predicted"/>
<feature type="region of interest" description="Disordered" evidence="3">
    <location>
        <begin position="271"/>
        <end position="302"/>
    </location>
</feature>
<evidence type="ECO:0000313" key="6">
    <source>
        <dbReference type="Proteomes" id="UP000234300"/>
    </source>
</evidence>
<dbReference type="Gene3D" id="3.40.1360.10">
    <property type="match status" value="1"/>
</dbReference>
<dbReference type="InterPro" id="IPR034154">
    <property type="entry name" value="TOPRIM_DnaG/twinkle"/>
</dbReference>
<protein>
    <recommendedName>
        <fullName evidence="4">DUF927 domain-containing protein</fullName>
    </recommendedName>
</protein>
<dbReference type="AlphaFoldDB" id="A0A2H1JF84"/>
<feature type="compositionally biased region" description="Basic and acidic residues" evidence="3">
    <location>
        <begin position="931"/>
        <end position="941"/>
    </location>
</feature>
<evidence type="ECO:0000259" key="4">
    <source>
        <dbReference type="Pfam" id="PF06048"/>
    </source>
</evidence>
<dbReference type="Pfam" id="PF06048">
    <property type="entry name" value="DUF927"/>
    <property type="match status" value="1"/>
</dbReference>
<evidence type="ECO:0000256" key="2">
    <source>
        <dbReference type="PROSITE-ProRule" id="PRU00591"/>
    </source>
</evidence>
<evidence type="ECO:0000256" key="1">
    <source>
        <dbReference type="ARBA" id="ARBA00022737"/>
    </source>
</evidence>
<feature type="compositionally biased region" description="Polar residues" evidence="3">
    <location>
        <begin position="898"/>
        <end position="910"/>
    </location>
</feature>
<feature type="compositionally biased region" description="Polar residues" evidence="3">
    <location>
        <begin position="276"/>
        <end position="300"/>
    </location>
</feature>
<reference evidence="5 6" key="1">
    <citation type="submission" date="2017-03" db="EMBL/GenBank/DDBJ databases">
        <authorList>
            <person name="Afonso C.L."/>
            <person name="Miller P.J."/>
            <person name="Scott M.A."/>
            <person name="Spackman E."/>
            <person name="Goraichik I."/>
            <person name="Dimitrov K.M."/>
            <person name="Suarez D.L."/>
            <person name="Swayne D.E."/>
        </authorList>
    </citation>
    <scope>NUCLEOTIDE SEQUENCE [LARGE SCALE GENOMIC DNA]</scope>
    <source>
        <strain evidence="6">8(6)</strain>
    </source>
</reference>
<dbReference type="PROSITE" id="PS51170">
    <property type="entry name" value="CW"/>
    <property type="match status" value="1"/>
</dbReference>
<evidence type="ECO:0000313" key="5">
    <source>
        <dbReference type="EMBL" id="SMX86157.1"/>
    </source>
</evidence>
<accession>A0A2H1JF84</accession>
<organism evidence="5 6">
    <name type="scientific">Brevibacterium aurantiacum</name>
    <dbReference type="NCBI Taxonomy" id="273384"/>
    <lineage>
        <taxon>Bacteria</taxon>
        <taxon>Bacillati</taxon>
        <taxon>Actinomycetota</taxon>
        <taxon>Actinomycetes</taxon>
        <taxon>Micrococcales</taxon>
        <taxon>Brevibacteriaceae</taxon>
        <taxon>Brevibacterium</taxon>
    </lineage>
</organism>
<keyword evidence="1" id="KW-0677">Repeat</keyword>
<dbReference type="InterPro" id="IPR018337">
    <property type="entry name" value="Cell_wall/Cho-bd_repeat"/>
</dbReference>
<feature type="domain" description="DUF927" evidence="4">
    <location>
        <begin position="456"/>
        <end position="602"/>
    </location>
</feature>
<feature type="repeat" description="Cell wall-binding" evidence="2">
    <location>
        <begin position="418"/>
        <end position="437"/>
    </location>
</feature>
<dbReference type="Proteomes" id="UP000234300">
    <property type="component" value="Unassembled WGS sequence"/>
</dbReference>
<dbReference type="CDD" id="cd01029">
    <property type="entry name" value="TOPRIM_primases"/>
    <property type="match status" value="1"/>
</dbReference>
<name>A0A2H1JF84_BREAU</name>
<evidence type="ECO:0000256" key="3">
    <source>
        <dbReference type="SAM" id="MobiDB-lite"/>
    </source>
</evidence>